<keyword evidence="4 8" id="KW-0812">Transmembrane</keyword>
<accession>A0ABU1T9V5</accession>
<dbReference type="InterPro" id="IPR023996">
    <property type="entry name" value="TonB-dep_OMP_SusC/RagA"/>
</dbReference>
<dbReference type="EMBL" id="JAVDUU010000002">
    <property type="protein sequence ID" value="MDR6941656.1"/>
    <property type="molecule type" value="Genomic_DNA"/>
</dbReference>
<evidence type="ECO:0000256" key="7">
    <source>
        <dbReference type="ARBA" id="ARBA00023237"/>
    </source>
</evidence>
<keyword evidence="5" id="KW-0732">Signal</keyword>
<keyword evidence="6 8" id="KW-0472">Membrane</keyword>
<keyword evidence="9" id="KW-1133">Transmembrane helix</keyword>
<dbReference type="PANTHER" id="PTHR30069">
    <property type="entry name" value="TONB-DEPENDENT OUTER MEMBRANE RECEPTOR"/>
    <property type="match status" value="1"/>
</dbReference>
<evidence type="ECO:0000256" key="8">
    <source>
        <dbReference type="PROSITE-ProRule" id="PRU01360"/>
    </source>
</evidence>
<dbReference type="Gene3D" id="2.170.130.10">
    <property type="entry name" value="TonB-dependent receptor, plug domain"/>
    <property type="match status" value="1"/>
</dbReference>
<dbReference type="SUPFAM" id="SSF49464">
    <property type="entry name" value="Carboxypeptidase regulatory domain-like"/>
    <property type="match status" value="1"/>
</dbReference>
<evidence type="ECO:0000256" key="4">
    <source>
        <dbReference type="ARBA" id="ARBA00022692"/>
    </source>
</evidence>
<dbReference type="Pfam" id="PF13715">
    <property type="entry name" value="CarbopepD_reg_2"/>
    <property type="match status" value="1"/>
</dbReference>
<dbReference type="SUPFAM" id="SSF56935">
    <property type="entry name" value="Porins"/>
    <property type="match status" value="1"/>
</dbReference>
<keyword evidence="12" id="KW-1185">Reference proteome</keyword>
<organism evidence="11 12">
    <name type="scientific">Mucilaginibacter pocheonensis</name>
    <dbReference type="NCBI Taxonomy" id="398050"/>
    <lineage>
        <taxon>Bacteria</taxon>
        <taxon>Pseudomonadati</taxon>
        <taxon>Bacteroidota</taxon>
        <taxon>Sphingobacteriia</taxon>
        <taxon>Sphingobacteriales</taxon>
        <taxon>Sphingobacteriaceae</taxon>
        <taxon>Mucilaginibacter</taxon>
    </lineage>
</organism>
<gene>
    <name evidence="11" type="ORF">J2W55_001498</name>
</gene>
<evidence type="ECO:0000256" key="2">
    <source>
        <dbReference type="ARBA" id="ARBA00022448"/>
    </source>
</evidence>
<dbReference type="PROSITE" id="PS52016">
    <property type="entry name" value="TONB_DEPENDENT_REC_3"/>
    <property type="match status" value="1"/>
</dbReference>
<evidence type="ECO:0000256" key="3">
    <source>
        <dbReference type="ARBA" id="ARBA00022452"/>
    </source>
</evidence>
<keyword evidence="2 8" id="KW-0813">Transport</keyword>
<comment type="similarity">
    <text evidence="8">Belongs to the TonB-dependent receptor family.</text>
</comment>
<dbReference type="Gene3D" id="2.40.170.20">
    <property type="entry name" value="TonB-dependent receptor, beta-barrel domain"/>
    <property type="match status" value="1"/>
</dbReference>
<evidence type="ECO:0000313" key="11">
    <source>
        <dbReference type="EMBL" id="MDR6941656.1"/>
    </source>
</evidence>
<protein>
    <submittedName>
        <fullName evidence="11">TonB-linked SusC/RagA family outer membrane protein</fullName>
    </submittedName>
</protein>
<feature type="transmembrane region" description="Helical" evidence="9">
    <location>
        <begin position="23"/>
        <end position="42"/>
    </location>
</feature>
<dbReference type="NCBIfam" id="TIGR04056">
    <property type="entry name" value="OMP_RagA_SusC"/>
    <property type="match status" value="1"/>
</dbReference>
<evidence type="ECO:0000256" key="6">
    <source>
        <dbReference type="ARBA" id="ARBA00023136"/>
    </source>
</evidence>
<dbReference type="RefSeq" id="WP_310093667.1">
    <property type="nucleotide sequence ID" value="NZ_JAVDUU010000002.1"/>
</dbReference>
<keyword evidence="3 8" id="KW-1134">Transmembrane beta strand</keyword>
<keyword evidence="7 8" id="KW-0998">Cell outer membrane</keyword>
<dbReference type="InterPro" id="IPR036942">
    <property type="entry name" value="Beta-barrel_TonB_sf"/>
</dbReference>
<dbReference type="Proteomes" id="UP001247620">
    <property type="component" value="Unassembled WGS sequence"/>
</dbReference>
<dbReference type="NCBIfam" id="TIGR04057">
    <property type="entry name" value="SusC_RagA_signa"/>
    <property type="match status" value="1"/>
</dbReference>
<dbReference type="InterPro" id="IPR039426">
    <property type="entry name" value="TonB-dep_rcpt-like"/>
</dbReference>
<dbReference type="InterPro" id="IPR008969">
    <property type="entry name" value="CarboxyPept-like_regulatory"/>
</dbReference>
<comment type="caution">
    <text evidence="11">The sequence shown here is derived from an EMBL/GenBank/DDBJ whole genome shotgun (WGS) entry which is preliminary data.</text>
</comment>
<reference evidence="11 12" key="1">
    <citation type="submission" date="2023-07" db="EMBL/GenBank/DDBJ databases">
        <title>Sorghum-associated microbial communities from plants grown in Nebraska, USA.</title>
        <authorList>
            <person name="Schachtman D."/>
        </authorList>
    </citation>
    <scope>NUCLEOTIDE SEQUENCE [LARGE SCALE GENOMIC DNA]</scope>
    <source>
        <strain evidence="11 12">3262</strain>
    </source>
</reference>
<dbReference type="InterPro" id="IPR037066">
    <property type="entry name" value="Plug_dom_sf"/>
</dbReference>
<evidence type="ECO:0000259" key="10">
    <source>
        <dbReference type="Pfam" id="PF07715"/>
    </source>
</evidence>
<name>A0ABU1T9V5_9SPHI</name>
<dbReference type="Gene3D" id="2.60.40.1120">
    <property type="entry name" value="Carboxypeptidase-like, regulatory domain"/>
    <property type="match status" value="1"/>
</dbReference>
<evidence type="ECO:0000256" key="5">
    <source>
        <dbReference type="ARBA" id="ARBA00022729"/>
    </source>
</evidence>
<feature type="domain" description="TonB-dependent receptor plug" evidence="10">
    <location>
        <begin position="139"/>
        <end position="243"/>
    </location>
</feature>
<dbReference type="Pfam" id="PF07715">
    <property type="entry name" value="Plug"/>
    <property type="match status" value="1"/>
</dbReference>
<dbReference type="PANTHER" id="PTHR30069:SF29">
    <property type="entry name" value="HEMOGLOBIN AND HEMOGLOBIN-HAPTOGLOBIN-BINDING PROTEIN 1-RELATED"/>
    <property type="match status" value="1"/>
</dbReference>
<comment type="subcellular location">
    <subcellularLocation>
        <location evidence="1 8">Cell outer membrane</location>
        <topology evidence="1 8">Multi-pass membrane protein</topology>
    </subcellularLocation>
</comment>
<evidence type="ECO:0000256" key="9">
    <source>
        <dbReference type="SAM" id="Phobius"/>
    </source>
</evidence>
<evidence type="ECO:0000256" key="1">
    <source>
        <dbReference type="ARBA" id="ARBA00004571"/>
    </source>
</evidence>
<sequence length="1017" mass="112158">MKKILFNDGGCTRQNLNPHQKRLLKRIFFSFLYGFVCMLFAVQVRAQSTIVSGVVTNDKKETLPGVTVKVKGTTVAVATDLNGKYSINAPADGTLIFTFLGFAEQQVQIQNRTSINIQLADGSTALNEVVVVGYGVQQKKDLTGAVSVVKARDIQKRQATTVAEALQGQASGIKVRGGGQPGSEAQIQIRGLKNLSNTNPLYVIDGLITTANRDFNANDIESVQILKDASAAAIYGSRAANGVIIITTKKGKNGPMAVSFSGKTGVQTMPRYKLAQTDEFSRINFMAYDNANVPRQNLDLTTNTDWQKVAFRTGNIQDYNASFSGGSSNGNYFVSGGYFSNKGTVISTDFNRINFRVNTQGKKGIFTIGENLALSKAKANEISGNPIIDVIRMLPTIPVYNAANPGGYGYGDEAKARTFGTNPLAIANLEDRINENLRIRGNLFAELQFMPWLKYRLNLGIETSDDHYKYLRKEGNWTLNQSYDPAIASENRAESTSGLIEHTLSFNKTFGKHVINAVGGQSYQRTNYAQISGTKRNILVNNGSYYDVLDQGNEPQTGGYRNRTDLISYFGRVEYSFADKYLLNGVIRSDGSSKFGPAYKFGTFPSVSGAWRISKEDFFKVAWINDLKLRASYGTVGSNNIDPYEYNSLINTFSTAVFGADQTVLQGATQVRLANPDLRWEKLIQQNYGLDASFLDNKLTLSAEYFISKTKDVLIRYPVLLTTGNDGGDPRVNGITLGNRGFELSANYRQDVTPVKYGIGLNFTTLKNKVLDLGYSKNKTYVGNTVTEVGQPIGMWYVLETNGLFQNQAEIDNYKNSKGQTIQPGAKPGDIRFKDNNDDGQITNDDKKVVGSPWPKYELGLNFNVSYKGFEFSMDWFASVGAKVFNGPRSVTDRFDDNSNYRAGVQPWTPENPNTSTPRAYYASTLNSRGDSDRWLESGSFARMKYIGLSYRLPASLVKKIGFDNALVTLSAQNLLTITKYKGLDPEFSNGSIFEKGYDFGAFPNLKTVSLGLNFGF</sequence>
<proteinExistence type="inferred from homology"/>
<dbReference type="InterPro" id="IPR023997">
    <property type="entry name" value="TonB-dep_OMP_SusC/RagA_CS"/>
</dbReference>
<dbReference type="InterPro" id="IPR012910">
    <property type="entry name" value="Plug_dom"/>
</dbReference>
<evidence type="ECO:0000313" key="12">
    <source>
        <dbReference type="Proteomes" id="UP001247620"/>
    </source>
</evidence>